<comment type="subcellular location">
    <subcellularLocation>
        <location evidence="1">Cell envelope</location>
    </subcellularLocation>
</comment>
<comment type="similarity">
    <text evidence="2">Belongs to the bacterial solute-binding protein 1 family.</text>
</comment>
<dbReference type="GO" id="GO:0030313">
    <property type="term" value="C:cell envelope"/>
    <property type="evidence" value="ECO:0007669"/>
    <property type="project" value="UniProtKB-SubCell"/>
</dbReference>
<evidence type="ECO:0000256" key="2">
    <source>
        <dbReference type="ARBA" id="ARBA00008520"/>
    </source>
</evidence>
<keyword evidence="4" id="KW-0732">Signal</keyword>
<dbReference type="PANTHER" id="PTHR43649">
    <property type="entry name" value="ARABINOSE-BINDING PROTEIN-RELATED"/>
    <property type="match status" value="1"/>
</dbReference>
<evidence type="ECO:0000256" key="1">
    <source>
        <dbReference type="ARBA" id="ARBA00004196"/>
    </source>
</evidence>
<comment type="caution">
    <text evidence="5">The sequence shown here is derived from an EMBL/GenBank/DDBJ whole genome shotgun (WGS) entry which is preliminary data.</text>
</comment>
<dbReference type="Proteomes" id="UP000435304">
    <property type="component" value="Unassembled WGS sequence"/>
</dbReference>
<keyword evidence="3" id="KW-0813">Transport</keyword>
<dbReference type="Pfam" id="PF01547">
    <property type="entry name" value="SBP_bac_1"/>
    <property type="match status" value="1"/>
</dbReference>
<dbReference type="Gene3D" id="3.40.190.10">
    <property type="entry name" value="Periplasmic binding protein-like II"/>
    <property type="match status" value="1"/>
</dbReference>
<protein>
    <submittedName>
        <fullName evidence="5">Extracellular solute-binding protein</fullName>
    </submittedName>
</protein>
<sequence>MSPVAFTRRQVLAGASGTALLMGLGLSGCSNGSKSAETNSVAVNNAAVLPTYIPYTGLEPDLPGTEEGVDPAFRNFPSENPRSVPETPGRGGSVSGMANIYYAVPPGPDRNTYWQGLNERLGTNLELQMVSNADYQQKFATTIAGNELPDMLQTPNGSPPPVANLPQLLQRRFTDLSEHLSGDAIKDYPNLANIPTRTWRSSVYNGGIYGIPIPRGAVGNYHFIRKDLFDKAGVSAEPKGYEEFLETAKALTDPAQRRWAFSLWNQPRTVLGRMNGEPNVWREEGGNLTHRYETEEYAQTLNDMIAFWKAGVMHPDSFNPAQPFKQLFNAGTVAINADDGYPGWTQYILDNQDNEEFELGLMPVYNRDGSDLAPWHLGSGIFSITMIKQQDDPERLKEILRVLNWLAAPFGTEEYLYRLFGQEGVDHEKDADGNPVLTKTGTTNTVLPIRYLADSPYTIYQPGRPQDADYQHAYQSQAIPTGIENPVVGLFSNTAATDNAPADKKFIDGANEIVQGRQPFSQLAELVAAWRSEAGDKMRAEYQEQLQTGAGAPR</sequence>
<dbReference type="AlphaFoldDB" id="A0A6A9UU24"/>
<evidence type="ECO:0000313" key="5">
    <source>
        <dbReference type="EMBL" id="MVA76426.1"/>
    </source>
</evidence>
<evidence type="ECO:0000313" key="6">
    <source>
        <dbReference type="Proteomes" id="UP000435304"/>
    </source>
</evidence>
<reference evidence="5 6" key="1">
    <citation type="submission" date="2019-12" db="EMBL/GenBank/DDBJ databases">
        <title>Auraticoccus cholistani sp. nov., an actinomycete isolated from soil of Cholistan desert.</title>
        <authorList>
            <person name="Cheema M.T."/>
        </authorList>
    </citation>
    <scope>NUCLEOTIDE SEQUENCE [LARGE SCALE GENOMIC DNA]</scope>
    <source>
        <strain evidence="5 6">F435</strain>
    </source>
</reference>
<evidence type="ECO:0000256" key="4">
    <source>
        <dbReference type="ARBA" id="ARBA00022729"/>
    </source>
</evidence>
<keyword evidence="6" id="KW-1185">Reference proteome</keyword>
<gene>
    <name evidence="5" type="ORF">GC722_10380</name>
</gene>
<organism evidence="5 6">
    <name type="scientific">Auraticoccus cholistanensis</name>
    <dbReference type="NCBI Taxonomy" id="2656650"/>
    <lineage>
        <taxon>Bacteria</taxon>
        <taxon>Bacillati</taxon>
        <taxon>Actinomycetota</taxon>
        <taxon>Actinomycetes</taxon>
        <taxon>Propionibacteriales</taxon>
        <taxon>Propionibacteriaceae</taxon>
        <taxon>Auraticoccus</taxon>
    </lineage>
</organism>
<accession>A0A6A9UU24</accession>
<dbReference type="InterPro" id="IPR050490">
    <property type="entry name" value="Bact_solute-bd_prot1"/>
</dbReference>
<evidence type="ECO:0000256" key="3">
    <source>
        <dbReference type="ARBA" id="ARBA00022448"/>
    </source>
</evidence>
<name>A0A6A9UU24_9ACTN</name>
<dbReference type="InterPro" id="IPR006311">
    <property type="entry name" value="TAT_signal"/>
</dbReference>
<dbReference type="PANTHER" id="PTHR43649:SF31">
    <property type="entry name" value="SN-GLYCEROL-3-PHOSPHATE-BINDING PERIPLASMIC PROTEIN UGPB"/>
    <property type="match status" value="1"/>
</dbReference>
<dbReference type="SUPFAM" id="SSF53850">
    <property type="entry name" value="Periplasmic binding protein-like II"/>
    <property type="match status" value="1"/>
</dbReference>
<proteinExistence type="inferred from homology"/>
<dbReference type="InterPro" id="IPR006059">
    <property type="entry name" value="SBP"/>
</dbReference>
<dbReference type="EMBL" id="WPCU01000006">
    <property type="protein sequence ID" value="MVA76426.1"/>
    <property type="molecule type" value="Genomic_DNA"/>
</dbReference>
<dbReference type="PROSITE" id="PS51318">
    <property type="entry name" value="TAT"/>
    <property type="match status" value="1"/>
</dbReference>
<dbReference type="RefSeq" id="WP_156609981.1">
    <property type="nucleotide sequence ID" value="NZ_WPCU01000006.1"/>
</dbReference>